<evidence type="ECO:0000313" key="3">
    <source>
        <dbReference type="EMBL" id="GAA3967766.1"/>
    </source>
</evidence>
<dbReference type="CDD" id="cd02859">
    <property type="entry name" value="E_set_AMPKbeta_like_N"/>
    <property type="match status" value="1"/>
</dbReference>
<dbReference type="Gene3D" id="3.40.50.1820">
    <property type="entry name" value="alpha/beta hydrolase"/>
    <property type="match status" value="1"/>
</dbReference>
<keyword evidence="3" id="KW-0378">Hydrolase</keyword>
<reference evidence="4" key="1">
    <citation type="journal article" date="2019" name="Int. J. Syst. Evol. Microbiol.">
        <title>The Global Catalogue of Microorganisms (GCM) 10K type strain sequencing project: providing services to taxonomists for standard genome sequencing and annotation.</title>
        <authorList>
            <consortium name="The Broad Institute Genomics Platform"/>
            <consortium name="The Broad Institute Genome Sequencing Center for Infectious Disease"/>
            <person name="Wu L."/>
            <person name="Ma J."/>
        </authorList>
    </citation>
    <scope>NUCLEOTIDE SEQUENCE [LARGE SCALE GENOMIC DNA]</scope>
    <source>
        <strain evidence="4">JCM 17217</strain>
    </source>
</reference>
<evidence type="ECO:0000259" key="2">
    <source>
        <dbReference type="SMART" id="SM01065"/>
    </source>
</evidence>
<feature type="domain" description="CBM20" evidence="2">
    <location>
        <begin position="21"/>
        <end position="114"/>
    </location>
</feature>
<dbReference type="InterPro" id="IPR029058">
    <property type="entry name" value="AB_hydrolase_fold"/>
</dbReference>
<sequence length="402" mass="44335">MQLKALLTSGLVLVMSPVFAQTILKITRVPAATPAADTLFVAGSFNNWNPRSPRFALRKNADGSYQINLPLNSGPVEYKFTRGSWPTVEIDGKNQQIANRKADLTAAREISHQVLAWDDQSGIVAMPKKHTATPQVRVLSTSFLMPQLGRRRRVWVYLPAGYAKNTARRYPVLYLHDGQNVFDEATSYGGEWGVDEALDQLSKAGQDMGGTIVIAVDNGDEFRSDEYIPWVSAALKGQPHQGGQGGAYVDFLAQTLKPYVDAHYRTRPDAAHTGVAGSSLGGLISVYAALKYPGVFGRVGVFSPAFWVCNDSLRAYARKHPAASTARFYFVCGPKESETMLLLMKQWRDELRAEGVPAANLAFSAPADGEHREWFWRREFPAAHRFLFGPAVKTKPSATQSR</sequence>
<protein>
    <submittedName>
        <fullName evidence="3">Alpha/beta hydrolase-fold protein</fullName>
    </submittedName>
</protein>
<dbReference type="InterPro" id="IPR013783">
    <property type="entry name" value="Ig-like_fold"/>
</dbReference>
<evidence type="ECO:0000256" key="1">
    <source>
        <dbReference type="SAM" id="SignalP"/>
    </source>
</evidence>
<feature type="signal peptide" evidence="1">
    <location>
        <begin position="1"/>
        <end position="20"/>
    </location>
</feature>
<evidence type="ECO:0000313" key="4">
    <source>
        <dbReference type="Proteomes" id="UP001501556"/>
    </source>
</evidence>
<keyword evidence="4" id="KW-1185">Reference proteome</keyword>
<accession>A0ABP7PLQ4</accession>
<feature type="chain" id="PRO_5047005092" evidence="1">
    <location>
        <begin position="21"/>
        <end position="402"/>
    </location>
</feature>
<dbReference type="SUPFAM" id="SSF53474">
    <property type="entry name" value="alpha/beta-Hydrolases"/>
    <property type="match status" value="1"/>
</dbReference>
<dbReference type="PANTHER" id="PTHR48098:SF6">
    <property type="entry name" value="FERRI-BACILLIBACTIN ESTERASE BESA"/>
    <property type="match status" value="1"/>
</dbReference>
<dbReference type="Pfam" id="PF00756">
    <property type="entry name" value="Esterase"/>
    <property type="match status" value="1"/>
</dbReference>
<dbReference type="RefSeq" id="WP_345122163.1">
    <property type="nucleotide sequence ID" value="NZ_BAABDI010000006.1"/>
</dbReference>
<dbReference type="InterPro" id="IPR002044">
    <property type="entry name" value="CBM20"/>
</dbReference>
<proteinExistence type="predicted"/>
<dbReference type="PANTHER" id="PTHR48098">
    <property type="entry name" value="ENTEROCHELIN ESTERASE-RELATED"/>
    <property type="match status" value="1"/>
</dbReference>
<organism evidence="3 4">
    <name type="scientific">Hymenobacter antarcticus</name>
    <dbReference type="NCBI Taxonomy" id="486270"/>
    <lineage>
        <taxon>Bacteria</taxon>
        <taxon>Pseudomonadati</taxon>
        <taxon>Bacteroidota</taxon>
        <taxon>Cytophagia</taxon>
        <taxon>Cytophagales</taxon>
        <taxon>Hymenobacteraceae</taxon>
        <taxon>Hymenobacter</taxon>
    </lineage>
</organism>
<dbReference type="SMART" id="SM01065">
    <property type="entry name" value="CBM_2"/>
    <property type="match status" value="1"/>
</dbReference>
<dbReference type="GO" id="GO:0016787">
    <property type="term" value="F:hydrolase activity"/>
    <property type="evidence" value="ECO:0007669"/>
    <property type="project" value="UniProtKB-KW"/>
</dbReference>
<dbReference type="Proteomes" id="UP001501556">
    <property type="component" value="Unassembled WGS sequence"/>
</dbReference>
<dbReference type="InterPro" id="IPR014756">
    <property type="entry name" value="Ig_E-set"/>
</dbReference>
<keyword evidence="1" id="KW-0732">Signal</keyword>
<dbReference type="InterPro" id="IPR050583">
    <property type="entry name" value="Mycobacterial_A85_antigen"/>
</dbReference>
<dbReference type="InterPro" id="IPR000801">
    <property type="entry name" value="Esterase-like"/>
</dbReference>
<dbReference type="SUPFAM" id="SSF81296">
    <property type="entry name" value="E set domains"/>
    <property type="match status" value="1"/>
</dbReference>
<gene>
    <name evidence="3" type="ORF">GCM10022407_12370</name>
</gene>
<comment type="caution">
    <text evidence="3">The sequence shown here is derived from an EMBL/GenBank/DDBJ whole genome shotgun (WGS) entry which is preliminary data.</text>
</comment>
<name>A0ABP7PLQ4_9BACT</name>
<dbReference type="Gene3D" id="2.60.40.10">
    <property type="entry name" value="Immunoglobulins"/>
    <property type="match status" value="1"/>
</dbReference>
<dbReference type="EMBL" id="BAABDI010000006">
    <property type="protein sequence ID" value="GAA3967766.1"/>
    <property type="molecule type" value="Genomic_DNA"/>
</dbReference>